<evidence type="ECO:0000313" key="3">
    <source>
        <dbReference type="EMBL" id="KAJ4354107.1"/>
    </source>
</evidence>
<dbReference type="Proteomes" id="UP001140513">
    <property type="component" value="Unassembled WGS sequence"/>
</dbReference>
<protein>
    <submittedName>
        <fullName evidence="3">Uncharacterized protein</fullName>
    </submittedName>
</protein>
<dbReference type="OrthoDB" id="5337208at2759"/>
<accession>A0A9W8XP97</accession>
<keyword evidence="2" id="KW-0812">Transmembrane</keyword>
<reference evidence="3" key="1">
    <citation type="submission" date="2022-10" db="EMBL/GenBank/DDBJ databases">
        <title>Tapping the CABI collections for fungal endophytes: first genome assemblies for Collariella, Neodidymelliopsis, Ascochyta clinopodiicola, Didymella pomorum, Didymosphaeria variabile, Neocosmospora piperis and Neocucurbitaria cava.</title>
        <authorList>
            <person name="Hill R."/>
        </authorList>
    </citation>
    <scope>NUCLEOTIDE SEQUENCE</scope>
    <source>
        <strain evidence="3">IMI 356815</strain>
    </source>
</reference>
<dbReference type="AlphaFoldDB" id="A0A9W8XP97"/>
<keyword evidence="2" id="KW-1133">Transmembrane helix</keyword>
<evidence type="ECO:0000313" key="4">
    <source>
        <dbReference type="Proteomes" id="UP001140513"/>
    </source>
</evidence>
<keyword evidence="2" id="KW-0472">Membrane</keyword>
<feature type="transmembrane region" description="Helical" evidence="2">
    <location>
        <begin position="343"/>
        <end position="368"/>
    </location>
</feature>
<organism evidence="3 4">
    <name type="scientific">Didymosphaeria variabile</name>
    <dbReference type="NCBI Taxonomy" id="1932322"/>
    <lineage>
        <taxon>Eukaryota</taxon>
        <taxon>Fungi</taxon>
        <taxon>Dikarya</taxon>
        <taxon>Ascomycota</taxon>
        <taxon>Pezizomycotina</taxon>
        <taxon>Dothideomycetes</taxon>
        <taxon>Pleosporomycetidae</taxon>
        <taxon>Pleosporales</taxon>
        <taxon>Massarineae</taxon>
        <taxon>Didymosphaeriaceae</taxon>
        <taxon>Didymosphaeria</taxon>
    </lineage>
</organism>
<evidence type="ECO:0000256" key="2">
    <source>
        <dbReference type="SAM" id="Phobius"/>
    </source>
</evidence>
<sequence>MVLGHGAPVNPNSIYVPFPPNVTSGAAFLLNAIAVPSALRAAGSVQSTDLSWYDNKVQIDSPVTLNGRPDIGEGEYVSQYGYRYDVAAKDFGLQRYTGLVLHVEGLCTTEYGWHSNSSSTDGKESYCLWGNCSLPITIPVYDSPIPVAVFKTDLASTINNPAHLNHSFAMIVSSAGHTSYFEGKDPFYLTGPKYTEIRSNKVYRVKKGRPILSCWQSDAWRYRNQQFAVKGLSSIITDFPEALGNVLISHLSEPMMTKLGLQLGQSALFSARSSLGINFYAAGASVHADLTHLILASYIATKNILTDTALVRGDNATDTGIPSLLDDEQLKDMAIFVIYSKDISALSLAVLIAVPIVVAVMFLIAYIVTSHPWFPWYVVQGYQATALYNLLDEKLSGAEQPSSDDTKKEQSHGHHSWRHNTIARFEGPRASGRQASIVQGADGQPTLIVTERAERPEPRQTPGER</sequence>
<evidence type="ECO:0000256" key="1">
    <source>
        <dbReference type="SAM" id="MobiDB-lite"/>
    </source>
</evidence>
<dbReference type="GeneID" id="80909370"/>
<proteinExistence type="predicted"/>
<dbReference type="EMBL" id="JAPEUX010000004">
    <property type="protein sequence ID" value="KAJ4354107.1"/>
    <property type="molecule type" value="Genomic_DNA"/>
</dbReference>
<gene>
    <name evidence="3" type="ORF">N0V89_005840</name>
</gene>
<dbReference type="RefSeq" id="XP_056071881.1">
    <property type="nucleotide sequence ID" value="XM_056214614.1"/>
</dbReference>
<keyword evidence="4" id="KW-1185">Reference proteome</keyword>
<feature type="compositionally biased region" description="Basic and acidic residues" evidence="1">
    <location>
        <begin position="451"/>
        <end position="465"/>
    </location>
</feature>
<feature type="region of interest" description="Disordered" evidence="1">
    <location>
        <begin position="398"/>
        <end position="465"/>
    </location>
</feature>
<name>A0A9W8XP97_9PLEO</name>
<comment type="caution">
    <text evidence="3">The sequence shown here is derived from an EMBL/GenBank/DDBJ whole genome shotgun (WGS) entry which is preliminary data.</text>
</comment>